<dbReference type="AlphaFoldDB" id="A0A7C3RLY5"/>
<keyword evidence="1" id="KW-0678">Repressor</keyword>
<evidence type="ECO:0000256" key="2">
    <source>
        <dbReference type="ARBA" id="ARBA00023015"/>
    </source>
</evidence>
<dbReference type="Gene3D" id="3.40.50.2300">
    <property type="match status" value="2"/>
</dbReference>
<evidence type="ECO:0000259" key="5">
    <source>
        <dbReference type="PROSITE" id="PS50932"/>
    </source>
</evidence>
<accession>A0A7C3RLY5</accession>
<name>A0A7C3RLY5_DICTH</name>
<dbReference type="Pfam" id="PF13377">
    <property type="entry name" value="Peripla_BP_3"/>
    <property type="match status" value="1"/>
</dbReference>
<gene>
    <name evidence="6" type="ORF">ENW00_03435</name>
</gene>
<evidence type="ECO:0000256" key="4">
    <source>
        <dbReference type="ARBA" id="ARBA00023163"/>
    </source>
</evidence>
<dbReference type="InterPro" id="IPR046335">
    <property type="entry name" value="LacI/GalR-like_sensor"/>
</dbReference>
<dbReference type="SMART" id="SM00354">
    <property type="entry name" value="HTH_LACI"/>
    <property type="match status" value="1"/>
</dbReference>
<dbReference type="CDD" id="cd06267">
    <property type="entry name" value="PBP1_LacI_sugar_binding-like"/>
    <property type="match status" value="1"/>
</dbReference>
<dbReference type="Gene3D" id="1.10.260.40">
    <property type="entry name" value="lambda repressor-like DNA-binding domains"/>
    <property type="match status" value="1"/>
</dbReference>
<dbReference type="GO" id="GO:0003700">
    <property type="term" value="F:DNA-binding transcription factor activity"/>
    <property type="evidence" value="ECO:0007669"/>
    <property type="project" value="TreeGrafter"/>
</dbReference>
<dbReference type="InterPro" id="IPR000843">
    <property type="entry name" value="HTH_LacI"/>
</dbReference>
<sequence length="336" mass="37238">MKQEEIKKKVKLKDIAKAAGVSISAVSFALNNKGSLNPETKMKILKIAQELGYAPERECKKTYTIGLVISDVTNPFYPAVVIGVENVLLKHGYSLFLCNTDYDPDLGCTSIKRFIDRNVDGVIIMTNRLDDSVIELLKLNRIPVVVFDRNIEGLDVSGLLVDFQSGISEAVTHLVNLGHTDIAIITGPLDLETAQARLRAFKMALKRYHIDLPEDRIFEGDFKMRSGEEAMRKILKLDPRPTAVFASNDMMAIGALREAQNQGLKIPDDISIVGLDDIMMASYVNPPLTTVVFPQQEVGSKAAELILRLIEKGEKVVSYIHTYLVVRKSTGPAPIR</sequence>
<dbReference type="InterPro" id="IPR010982">
    <property type="entry name" value="Lambda_DNA-bd_dom_sf"/>
</dbReference>
<dbReference type="EMBL" id="DTIN01000011">
    <property type="protein sequence ID" value="HFX13197.1"/>
    <property type="molecule type" value="Genomic_DNA"/>
</dbReference>
<dbReference type="Pfam" id="PF00356">
    <property type="entry name" value="LacI"/>
    <property type="match status" value="1"/>
</dbReference>
<keyword evidence="4" id="KW-0804">Transcription</keyword>
<organism evidence="6">
    <name type="scientific">Dictyoglomus thermophilum</name>
    <dbReference type="NCBI Taxonomy" id="14"/>
    <lineage>
        <taxon>Bacteria</taxon>
        <taxon>Pseudomonadati</taxon>
        <taxon>Dictyoglomota</taxon>
        <taxon>Dictyoglomia</taxon>
        <taxon>Dictyoglomales</taxon>
        <taxon>Dictyoglomaceae</taxon>
        <taxon>Dictyoglomus</taxon>
    </lineage>
</organism>
<keyword evidence="3" id="KW-0238">DNA-binding</keyword>
<feature type="domain" description="HTH lacI-type" evidence="5">
    <location>
        <begin position="10"/>
        <end position="55"/>
    </location>
</feature>
<keyword evidence="2" id="KW-0805">Transcription regulation</keyword>
<evidence type="ECO:0000256" key="1">
    <source>
        <dbReference type="ARBA" id="ARBA00022491"/>
    </source>
</evidence>
<dbReference type="PROSITE" id="PS50932">
    <property type="entry name" value="HTH_LACI_2"/>
    <property type="match status" value="1"/>
</dbReference>
<dbReference type="PANTHER" id="PTHR30146">
    <property type="entry name" value="LACI-RELATED TRANSCRIPTIONAL REPRESSOR"/>
    <property type="match status" value="1"/>
</dbReference>
<dbReference type="InterPro" id="IPR028082">
    <property type="entry name" value="Peripla_BP_I"/>
</dbReference>
<dbReference type="GO" id="GO:0000976">
    <property type="term" value="F:transcription cis-regulatory region binding"/>
    <property type="evidence" value="ECO:0007669"/>
    <property type="project" value="TreeGrafter"/>
</dbReference>
<dbReference type="PROSITE" id="PS00356">
    <property type="entry name" value="HTH_LACI_1"/>
    <property type="match status" value="1"/>
</dbReference>
<dbReference type="SUPFAM" id="SSF47413">
    <property type="entry name" value="lambda repressor-like DNA-binding domains"/>
    <property type="match status" value="1"/>
</dbReference>
<evidence type="ECO:0000256" key="3">
    <source>
        <dbReference type="ARBA" id="ARBA00023125"/>
    </source>
</evidence>
<dbReference type="PANTHER" id="PTHR30146:SF148">
    <property type="entry name" value="HTH-TYPE TRANSCRIPTIONAL REPRESSOR PURR-RELATED"/>
    <property type="match status" value="1"/>
</dbReference>
<evidence type="ECO:0000313" key="6">
    <source>
        <dbReference type="EMBL" id="HFX13197.1"/>
    </source>
</evidence>
<reference evidence="6" key="1">
    <citation type="journal article" date="2020" name="mSystems">
        <title>Genome- and Community-Level Interaction Insights into Carbon Utilization and Element Cycling Functions of Hydrothermarchaeota in Hydrothermal Sediment.</title>
        <authorList>
            <person name="Zhou Z."/>
            <person name="Liu Y."/>
            <person name="Xu W."/>
            <person name="Pan J."/>
            <person name="Luo Z.H."/>
            <person name="Li M."/>
        </authorList>
    </citation>
    <scope>NUCLEOTIDE SEQUENCE [LARGE SCALE GENOMIC DNA]</scope>
    <source>
        <strain evidence="6">SpSt-81</strain>
    </source>
</reference>
<comment type="caution">
    <text evidence="6">The sequence shown here is derived from an EMBL/GenBank/DDBJ whole genome shotgun (WGS) entry which is preliminary data.</text>
</comment>
<proteinExistence type="predicted"/>
<dbReference type="SUPFAM" id="SSF53822">
    <property type="entry name" value="Periplasmic binding protein-like I"/>
    <property type="match status" value="1"/>
</dbReference>
<protein>
    <submittedName>
        <fullName evidence="6">LacI family transcriptional regulator</fullName>
    </submittedName>
</protein>
<dbReference type="CDD" id="cd01392">
    <property type="entry name" value="HTH_LacI"/>
    <property type="match status" value="1"/>
</dbReference>